<name>A0A1T5GUD5_9SPHN</name>
<dbReference type="SUPFAM" id="SSF54909">
    <property type="entry name" value="Dimeric alpha+beta barrel"/>
    <property type="match status" value="1"/>
</dbReference>
<dbReference type="GO" id="GO:0016491">
    <property type="term" value="F:oxidoreductase activity"/>
    <property type="evidence" value="ECO:0007669"/>
    <property type="project" value="InterPro"/>
</dbReference>
<keyword evidence="3" id="KW-1185">Reference proteome</keyword>
<dbReference type="Proteomes" id="UP000189818">
    <property type="component" value="Unassembled WGS sequence"/>
</dbReference>
<protein>
    <submittedName>
        <fullName evidence="2">EthD domain-containing protein</fullName>
    </submittedName>
</protein>
<reference evidence="3" key="1">
    <citation type="submission" date="2017-02" db="EMBL/GenBank/DDBJ databases">
        <authorList>
            <person name="Varghese N."/>
            <person name="Submissions S."/>
        </authorList>
    </citation>
    <scope>NUCLEOTIDE SEQUENCE [LARGE SCALE GENOMIC DNA]</scope>
    <source>
        <strain evidence="3">UM2</strain>
    </source>
</reference>
<dbReference type="EMBL" id="FUYM01000020">
    <property type="protein sequence ID" value="SKC11979.1"/>
    <property type="molecule type" value="Genomic_DNA"/>
</dbReference>
<feature type="domain" description="EthD" evidence="1">
    <location>
        <begin position="14"/>
        <end position="97"/>
    </location>
</feature>
<evidence type="ECO:0000313" key="2">
    <source>
        <dbReference type="EMBL" id="SKC11979.1"/>
    </source>
</evidence>
<accession>A0A1T5GUD5</accession>
<dbReference type="RefSeq" id="WP_079650912.1">
    <property type="nucleotide sequence ID" value="NZ_FUYM01000020.1"/>
</dbReference>
<dbReference type="AlphaFoldDB" id="A0A1T5GUD5"/>
<dbReference type="InterPro" id="IPR011008">
    <property type="entry name" value="Dimeric_a/b-barrel"/>
</dbReference>
<proteinExistence type="predicted"/>
<evidence type="ECO:0000259" key="1">
    <source>
        <dbReference type="Pfam" id="PF07110"/>
    </source>
</evidence>
<organism evidence="2 3">
    <name type="scientific">Rhizorhabdus histidinilytica</name>
    <dbReference type="NCBI Taxonomy" id="439228"/>
    <lineage>
        <taxon>Bacteria</taxon>
        <taxon>Pseudomonadati</taxon>
        <taxon>Pseudomonadota</taxon>
        <taxon>Alphaproteobacteria</taxon>
        <taxon>Sphingomonadales</taxon>
        <taxon>Sphingomonadaceae</taxon>
        <taxon>Rhizorhabdus</taxon>
    </lineage>
</organism>
<dbReference type="STRING" id="439228.SAMN06295920_1204"/>
<gene>
    <name evidence="2" type="ORF">SAMN06295920_1204</name>
</gene>
<sequence length="227" mass="25782">MARVKMFAAIPRKLGVSTDYFHDHWRHPHGTMGRLVPTLRRYIQSHRIHSDFLDDSQASFDGCAEVWFDNAQDALNFADEPYYVANIKPDELLFIDMPRLEYVFTQEEMLSTGDRNAELLGSMDGAWCADDRALSVKLIQLIGAGVEQPWRPEDYELGRRIGALRQVQCRPIASLHPDGAFVSGVRELWWPTLSDMRSGIEADRAAWNALVDREGSTALVATAERFI</sequence>
<dbReference type="InterPro" id="IPR009799">
    <property type="entry name" value="EthD_dom"/>
</dbReference>
<evidence type="ECO:0000313" key="3">
    <source>
        <dbReference type="Proteomes" id="UP000189818"/>
    </source>
</evidence>
<dbReference type="Pfam" id="PF07110">
    <property type="entry name" value="EthD"/>
    <property type="match status" value="1"/>
</dbReference>
<dbReference type="Gene3D" id="3.30.70.100">
    <property type="match status" value="1"/>
</dbReference>
<dbReference type="OrthoDB" id="6369070at2"/>